<comment type="caution">
    <text evidence="2">The sequence shown here is derived from an EMBL/GenBank/DDBJ whole genome shotgun (WGS) entry which is preliminary data.</text>
</comment>
<dbReference type="InterPro" id="IPR000595">
    <property type="entry name" value="cNMP-bd_dom"/>
</dbReference>
<organism evidence="2 3">
    <name type="scientific">Favolaschia claudopus</name>
    <dbReference type="NCBI Taxonomy" id="2862362"/>
    <lineage>
        <taxon>Eukaryota</taxon>
        <taxon>Fungi</taxon>
        <taxon>Dikarya</taxon>
        <taxon>Basidiomycota</taxon>
        <taxon>Agaricomycotina</taxon>
        <taxon>Agaricomycetes</taxon>
        <taxon>Agaricomycetidae</taxon>
        <taxon>Agaricales</taxon>
        <taxon>Marasmiineae</taxon>
        <taxon>Mycenaceae</taxon>
        <taxon>Favolaschia</taxon>
    </lineage>
</organism>
<dbReference type="EMBL" id="JAWWNJ010000086">
    <property type="protein sequence ID" value="KAK7000826.1"/>
    <property type="molecule type" value="Genomic_DNA"/>
</dbReference>
<evidence type="ECO:0000313" key="3">
    <source>
        <dbReference type="Proteomes" id="UP001362999"/>
    </source>
</evidence>
<name>A0AAW0A5C9_9AGAR</name>
<reference evidence="2 3" key="1">
    <citation type="journal article" date="2024" name="J Genomics">
        <title>Draft genome sequencing and assembly of Favolaschia claudopus CIRM-BRFM 2984 isolated from oak limbs.</title>
        <authorList>
            <person name="Navarro D."/>
            <person name="Drula E."/>
            <person name="Chaduli D."/>
            <person name="Cazenave R."/>
            <person name="Ahrendt S."/>
            <person name="Wang J."/>
            <person name="Lipzen A."/>
            <person name="Daum C."/>
            <person name="Barry K."/>
            <person name="Grigoriev I.V."/>
            <person name="Favel A."/>
            <person name="Rosso M.N."/>
            <person name="Martin F."/>
        </authorList>
    </citation>
    <scope>NUCLEOTIDE SEQUENCE [LARGE SCALE GENOMIC DNA]</scope>
    <source>
        <strain evidence="2 3">CIRM-BRFM 2984</strain>
    </source>
</reference>
<accession>A0AAW0A5C9</accession>
<dbReference type="PROSITE" id="PS50042">
    <property type="entry name" value="CNMP_BINDING_3"/>
    <property type="match status" value="1"/>
</dbReference>
<gene>
    <name evidence="2" type="ORF">R3P38DRAFT_2560267</name>
</gene>
<evidence type="ECO:0000313" key="2">
    <source>
        <dbReference type="EMBL" id="KAK7000826.1"/>
    </source>
</evidence>
<feature type="domain" description="Cyclic nucleotide-binding" evidence="1">
    <location>
        <begin position="8"/>
        <end position="34"/>
    </location>
</feature>
<evidence type="ECO:0000259" key="1">
    <source>
        <dbReference type="PROSITE" id="PS50042"/>
    </source>
</evidence>
<protein>
    <recommendedName>
        <fullName evidence="1">Cyclic nucleotide-binding domain-containing protein</fullName>
    </recommendedName>
</protein>
<proteinExistence type="predicted"/>
<dbReference type="Proteomes" id="UP001362999">
    <property type="component" value="Unassembled WGS sequence"/>
</dbReference>
<sequence length="316" mass="35178">MPRHGKLYFSDGTIVIKAGDGSDMFYNVYRGPLEHASELFDTLLNLPQPGIPPMTWKDNAITWFQKARSLGLNGSTDALALELPPQLTAREIEAWIYFTFLQDWAAGEPSVETARAILKTSHFLIGRNGIAYARRVLDKSGTLNAIERLVLGFNYGFARWVKDAFDELMSVPINDLSEADEAAIGSVAYRALAKTQAKVTDARLNLAFRPPDVNHCNACINHFYCQGEWEQMWTSPRDGVLAALIKDELPGSVILEQLRVYRCGGMNLDCHRRTCDGLRDTVDKVSILKEEEGLIDDAIKNLLAYAGIPAGELKIE</sequence>
<keyword evidence="3" id="KW-1185">Reference proteome</keyword>
<dbReference type="AlphaFoldDB" id="A0AAW0A5C9"/>